<evidence type="ECO:0000256" key="7">
    <source>
        <dbReference type="ARBA" id="ARBA00023136"/>
    </source>
</evidence>
<dbReference type="GO" id="GO:0005743">
    <property type="term" value="C:mitochondrial inner membrane"/>
    <property type="evidence" value="ECO:0007669"/>
    <property type="project" value="UniProtKB-UniRule"/>
</dbReference>
<protein>
    <recommendedName>
        <fullName evidence="8">Cytochrome c oxidase assembly factor 3</fullName>
    </recommendedName>
</protein>
<evidence type="ECO:0000256" key="6">
    <source>
        <dbReference type="ARBA" id="ARBA00023128"/>
    </source>
</evidence>
<comment type="function">
    <text evidence="1">Core component of the MITRAC (mitochondrial translation regulation assembly intermediate of cytochrome c oxidase complex) complex, that regulates cytochrome c oxidase assembly. MITRAC complexes regulate both translation of mitochondrial encoded components and assembly of nuclear-encoded components imported in mitochondrion. Required for efficient translation of MT-CO1 and mitochondrial respiratory chain complex IV assembly.</text>
</comment>
<comment type="caution">
    <text evidence="10">The sequence shown here is derived from an EMBL/GenBank/DDBJ whole genome shotgun (WGS) entry which is preliminary data.</text>
</comment>
<keyword evidence="4" id="KW-0812">Transmembrane</keyword>
<gene>
    <name evidence="10" type="ORF">NYPRO_LOCUS24139</name>
</gene>
<keyword evidence="8" id="KW-0999">Mitochondrion inner membrane</keyword>
<evidence type="ECO:0000256" key="8">
    <source>
        <dbReference type="RuleBase" id="RU367056"/>
    </source>
</evidence>
<keyword evidence="7" id="KW-0472">Membrane</keyword>
<proteinExistence type="inferred from homology"/>
<evidence type="ECO:0000256" key="5">
    <source>
        <dbReference type="ARBA" id="ARBA00022989"/>
    </source>
</evidence>
<evidence type="ECO:0000259" key="9">
    <source>
        <dbReference type="Pfam" id="PF09813"/>
    </source>
</evidence>
<dbReference type="PANTHER" id="PTHR15642">
    <property type="entry name" value="CYTOCHROME C OXIDASE ASSEMBLY FACTOR 3, MITOCHONDRIAL"/>
    <property type="match status" value="1"/>
</dbReference>
<dbReference type="InterPro" id="IPR041752">
    <property type="entry name" value="Coa3"/>
</dbReference>
<keyword evidence="5" id="KW-1133">Transmembrane helix</keyword>
<dbReference type="GO" id="GO:0033617">
    <property type="term" value="P:mitochondrial respiratory chain complex IV assembly"/>
    <property type="evidence" value="ECO:0007669"/>
    <property type="project" value="UniProtKB-UniRule"/>
</dbReference>
<dbReference type="Pfam" id="PF09813">
    <property type="entry name" value="Coa3_cc"/>
    <property type="match status" value="1"/>
</dbReference>
<organism evidence="10 11">
    <name type="scientific">Nyctereutes procyonoides</name>
    <name type="common">Raccoon dog</name>
    <name type="synonym">Canis procyonoides</name>
    <dbReference type="NCBI Taxonomy" id="34880"/>
    <lineage>
        <taxon>Eukaryota</taxon>
        <taxon>Metazoa</taxon>
        <taxon>Chordata</taxon>
        <taxon>Craniata</taxon>
        <taxon>Vertebrata</taxon>
        <taxon>Euteleostomi</taxon>
        <taxon>Mammalia</taxon>
        <taxon>Eutheria</taxon>
        <taxon>Laurasiatheria</taxon>
        <taxon>Carnivora</taxon>
        <taxon>Caniformia</taxon>
        <taxon>Canidae</taxon>
        <taxon>Nyctereutes</taxon>
    </lineage>
</organism>
<dbReference type="Proteomes" id="UP000645828">
    <property type="component" value="Unassembled WGS sequence"/>
</dbReference>
<evidence type="ECO:0000256" key="1">
    <source>
        <dbReference type="ARBA" id="ARBA00003429"/>
    </source>
</evidence>
<comment type="similarity">
    <text evidence="3 8">Belongs to the COA3 family.</text>
</comment>
<evidence type="ECO:0000313" key="10">
    <source>
        <dbReference type="EMBL" id="CAD7691345.1"/>
    </source>
</evidence>
<evidence type="ECO:0000256" key="3">
    <source>
        <dbReference type="ARBA" id="ARBA00007035"/>
    </source>
</evidence>
<comment type="function">
    <text evidence="8">Required for assembly of cytochrome c oxidase (complex IV).</text>
</comment>
<dbReference type="InterPro" id="IPR018628">
    <property type="entry name" value="Coa3_CC"/>
</dbReference>
<dbReference type="PANTHER" id="PTHR15642:SF3">
    <property type="entry name" value="CYTOCHROME C OXIDASE ASSEMBLY FACTOR 3 HOMOLOG, MITOCHONDRIAL"/>
    <property type="match status" value="1"/>
</dbReference>
<reference evidence="10" key="1">
    <citation type="submission" date="2020-12" db="EMBL/GenBank/DDBJ databases">
        <authorList>
            <consortium name="Molecular Ecology Group"/>
        </authorList>
    </citation>
    <scope>NUCLEOTIDE SEQUENCE</scope>
    <source>
        <strain evidence="10">TBG_1078</strain>
    </source>
</reference>
<evidence type="ECO:0000256" key="2">
    <source>
        <dbReference type="ARBA" id="ARBA00004304"/>
    </source>
</evidence>
<keyword evidence="11" id="KW-1185">Reference proteome</keyword>
<evidence type="ECO:0000256" key="4">
    <source>
        <dbReference type="ARBA" id="ARBA00022692"/>
    </source>
</evidence>
<name>A0A811ZRT8_NYCPR</name>
<evidence type="ECO:0000313" key="11">
    <source>
        <dbReference type="Proteomes" id="UP000645828"/>
    </source>
</evidence>
<comment type="subcellular location">
    <subcellularLocation>
        <location evidence="2">Mitochondrion membrane</location>
        <topology evidence="2">Single-pass membrane protein</topology>
    </subcellularLocation>
</comment>
<feature type="domain" description="Cytochrome c oxidase assembly factor 3 mitochondrial coiled-coil" evidence="9">
    <location>
        <begin position="44"/>
        <end position="62"/>
    </location>
</feature>
<dbReference type="EMBL" id="CAJHUB010000774">
    <property type="protein sequence ID" value="CAD7691345.1"/>
    <property type="molecule type" value="Genomic_DNA"/>
</dbReference>
<sequence>MAQRIDPTGEKRTPTHLQFRRQVQLTQWQKSLPQRRTRNILTTIYGYTLYSVSQESFLDELEVEAKAAGA</sequence>
<accession>A0A811ZRT8</accession>
<comment type="subunit">
    <text evidence="8">Component of 250-400 kDa complexes called cytochrome oxidase assembly intermediates or COA complexes.</text>
</comment>
<dbReference type="AlphaFoldDB" id="A0A811ZRT8"/>
<keyword evidence="6 8" id="KW-0496">Mitochondrion</keyword>